<gene>
    <name evidence="1" type="ORF">EGYM00163_LOCUS22845</name>
    <name evidence="2" type="ORF">EGYM00163_LOCUS22851</name>
    <name evidence="3" type="ORF">EGYM00163_LOCUS22855</name>
</gene>
<sequence length="137" mass="15312">MHHITSPCSLQNMTKMAMWHGQVKGSEAPVMHNTSLLGVWKQSWKQFPLSGFRTVRGKLALHVENLDLHAGWRESDFESVPADTYLSRQPTKLPKCKDAKLPSAAHAVQHHSLTCGFRDVGSGKRRVYGTWDVGCGM</sequence>
<accession>A0A6T1ZZ72</accession>
<dbReference type="EMBL" id="HBJA01064742">
    <property type="protein sequence ID" value="CAE0811697.1"/>
    <property type="molecule type" value="Transcribed_RNA"/>
</dbReference>
<reference evidence="3" key="1">
    <citation type="submission" date="2021-01" db="EMBL/GenBank/DDBJ databases">
        <authorList>
            <person name="Corre E."/>
            <person name="Pelletier E."/>
            <person name="Niang G."/>
            <person name="Scheremetjew M."/>
            <person name="Finn R."/>
            <person name="Kale V."/>
            <person name="Holt S."/>
            <person name="Cochrane G."/>
            <person name="Meng A."/>
            <person name="Brown T."/>
            <person name="Cohen L."/>
        </authorList>
    </citation>
    <scope>NUCLEOTIDE SEQUENCE</scope>
    <source>
        <strain evidence="3">CCMP1594</strain>
    </source>
</reference>
<dbReference type="EMBL" id="HBJA01064752">
    <property type="protein sequence ID" value="CAE0811707.1"/>
    <property type="molecule type" value="Transcribed_RNA"/>
</dbReference>
<organism evidence="3">
    <name type="scientific">Eutreptiella gymnastica</name>
    <dbReference type="NCBI Taxonomy" id="73025"/>
    <lineage>
        <taxon>Eukaryota</taxon>
        <taxon>Discoba</taxon>
        <taxon>Euglenozoa</taxon>
        <taxon>Euglenida</taxon>
        <taxon>Spirocuta</taxon>
        <taxon>Euglenophyceae</taxon>
        <taxon>Eutreptiales</taxon>
        <taxon>Eutreptiaceae</taxon>
        <taxon>Eutreptiella</taxon>
    </lineage>
</organism>
<name>A0A6T1ZZ72_9EUGL</name>
<protein>
    <submittedName>
        <fullName evidence="3">Uncharacterized protein</fullName>
    </submittedName>
</protein>
<evidence type="ECO:0000313" key="3">
    <source>
        <dbReference type="EMBL" id="CAE0811707.1"/>
    </source>
</evidence>
<evidence type="ECO:0000313" key="2">
    <source>
        <dbReference type="EMBL" id="CAE0811703.1"/>
    </source>
</evidence>
<evidence type="ECO:0000313" key="1">
    <source>
        <dbReference type="EMBL" id="CAE0811697.1"/>
    </source>
</evidence>
<dbReference type="EMBL" id="HBJA01064748">
    <property type="protein sequence ID" value="CAE0811703.1"/>
    <property type="molecule type" value="Transcribed_RNA"/>
</dbReference>
<proteinExistence type="predicted"/>
<dbReference type="AlphaFoldDB" id="A0A6T1ZZ72"/>